<dbReference type="Ensembl" id="ENSCSRT00000013475.1">
    <property type="protein sequence ID" value="ENSCSRP00000012955.1"/>
    <property type="gene ID" value="ENSCSRG00000009833.1"/>
</dbReference>
<evidence type="ECO:0000256" key="6">
    <source>
        <dbReference type="ARBA" id="ARBA00022692"/>
    </source>
</evidence>
<comment type="subunit">
    <text evidence="3">Component of complex II composed of four subunits: the flavoprotein (FP) SDHA, iron-sulfur protein (IP) SDHB, and a cytochrome b560 composed of SDHC and SDHD.</text>
</comment>
<evidence type="ECO:0000256" key="4">
    <source>
        <dbReference type="ARBA" id="ARBA00014631"/>
    </source>
</evidence>
<dbReference type="CDD" id="cd03499">
    <property type="entry name" value="SQR_TypeC_SdhC"/>
    <property type="match status" value="1"/>
</dbReference>
<dbReference type="FunFam" id="1.20.1300.10:FF:000006">
    <property type="entry name" value="Succinate dehydrogenase cytochrome b560 subunit, mitochondrial"/>
    <property type="match status" value="1"/>
</dbReference>
<dbReference type="AlphaFoldDB" id="A0A8C3SF89"/>
<comment type="function">
    <text evidence="12">Membrane-anchoring subunit of succinate dehydrogenase (SDH) that is involved in complex II of the mitochondrial electron transport chain and is responsible for transferring electrons from succinate to ubiquinone (coenzyme Q). SDH also oxidizes malate to the non-canonical enol form of oxaloacetate, enol-oxaloacetate. Enol-oxaloacetate, which is a potent inhibitor of the succinate dehydrogenase activity, is further isomerized into keto-oxaloacetate.</text>
</comment>
<keyword evidence="10 13" id="KW-0472">Membrane</keyword>
<evidence type="ECO:0000313" key="14">
    <source>
        <dbReference type="Ensembl" id="ENSCSRP00000012955.1"/>
    </source>
</evidence>
<evidence type="ECO:0000256" key="2">
    <source>
        <dbReference type="ARBA" id="ARBA00005163"/>
    </source>
</evidence>
<dbReference type="PANTHER" id="PTHR10978">
    <property type="entry name" value="SUCCINATE DEHYDROGENASE CYTOCHROME B560 SUBUNIT"/>
    <property type="match status" value="1"/>
</dbReference>
<keyword evidence="5" id="KW-0349">Heme</keyword>
<keyword evidence="15" id="KW-1185">Reference proteome</keyword>
<dbReference type="InterPro" id="IPR034804">
    <property type="entry name" value="SQR/QFR_C/D"/>
</dbReference>
<evidence type="ECO:0000256" key="10">
    <source>
        <dbReference type="ARBA" id="ARBA00023136"/>
    </source>
</evidence>
<dbReference type="Gene3D" id="1.20.5.540">
    <property type="entry name" value="Single helix bin"/>
    <property type="match status" value="1"/>
</dbReference>
<feature type="transmembrane region" description="Helical" evidence="13">
    <location>
        <begin position="168"/>
        <end position="187"/>
    </location>
</feature>
<evidence type="ECO:0000256" key="13">
    <source>
        <dbReference type="SAM" id="Phobius"/>
    </source>
</evidence>
<evidence type="ECO:0000256" key="12">
    <source>
        <dbReference type="ARBA" id="ARBA00045847"/>
    </source>
</evidence>
<accession>A0A8C3SF89</accession>
<dbReference type="GO" id="GO:0046872">
    <property type="term" value="F:metal ion binding"/>
    <property type="evidence" value="ECO:0007669"/>
    <property type="project" value="UniProtKB-KW"/>
</dbReference>
<feature type="transmembrane region" description="Helical" evidence="13">
    <location>
        <begin position="88"/>
        <end position="110"/>
    </location>
</feature>
<keyword evidence="7" id="KW-0479">Metal-binding</keyword>
<reference evidence="14" key="1">
    <citation type="submission" date="2025-08" db="UniProtKB">
        <authorList>
            <consortium name="Ensembl"/>
        </authorList>
    </citation>
    <scope>IDENTIFICATION</scope>
</reference>
<comment type="pathway">
    <text evidence="2">Carbohydrate metabolism; tricarboxylic acid cycle.</text>
</comment>
<dbReference type="GO" id="GO:0016020">
    <property type="term" value="C:membrane"/>
    <property type="evidence" value="ECO:0007669"/>
    <property type="project" value="UniProtKB-SubCell"/>
</dbReference>
<evidence type="ECO:0000256" key="3">
    <source>
        <dbReference type="ARBA" id="ARBA00011758"/>
    </source>
</evidence>
<name>A0A8C3SF89_CHESE</name>
<evidence type="ECO:0000256" key="8">
    <source>
        <dbReference type="ARBA" id="ARBA00022989"/>
    </source>
</evidence>
<organism evidence="14 15">
    <name type="scientific">Chelydra serpentina</name>
    <name type="common">Snapping turtle</name>
    <name type="synonym">Testudo serpentina</name>
    <dbReference type="NCBI Taxonomy" id="8475"/>
    <lineage>
        <taxon>Eukaryota</taxon>
        <taxon>Metazoa</taxon>
        <taxon>Chordata</taxon>
        <taxon>Craniata</taxon>
        <taxon>Vertebrata</taxon>
        <taxon>Euteleostomi</taxon>
        <taxon>Archelosauria</taxon>
        <taxon>Testudinata</taxon>
        <taxon>Testudines</taxon>
        <taxon>Cryptodira</taxon>
        <taxon>Durocryptodira</taxon>
        <taxon>Americhelydia</taxon>
        <taxon>Chelydroidea</taxon>
        <taxon>Chelydridae</taxon>
        <taxon>Chelydra</taxon>
    </lineage>
</organism>
<dbReference type="GO" id="GO:0006121">
    <property type="term" value="P:mitochondrial electron transport, succinate to ubiquinone"/>
    <property type="evidence" value="ECO:0007669"/>
    <property type="project" value="TreeGrafter"/>
</dbReference>
<comment type="subcellular location">
    <subcellularLocation>
        <location evidence="1">Membrane</location>
        <topology evidence="1">Multi-pass membrane protein</topology>
    </subcellularLocation>
</comment>
<sequence length="188" mass="20925">MPLYCVNLPLSVSIRHSQRSFHLLFCRHVGQRCLWTRLGPSLSVRHVVPMGTTAKEMAQFGDKHTQSNRPMSPHITIYKWSLPMMMSIAHRGTGVAMSAGVSLFGLAALILPEQFPYYLAFVKSLSLGPALIYSAKFALAFPLTYHTWNGIRHLMWDMGKGFKIPQVYQSGVLVLVLTLFSSAGLAAM</sequence>
<evidence type="ECO:0000256" key="5">
    <source>
        <dbReference type="ARBA" id="ARBA00022617"/>
    </source>
</evidence>
<dbReference type="GO" id="GO:0006099">
    <property type="term" value="P:tricarboxylic acid cycle"/>
    <property type="evidence" value="ECO:0007669"/>
    <property type="project" value="InterPro"/>
</dbReference>
<keyword evidence="8 13" id="KW-1133">Transmembrane helix</keyword>
<dbReference type="PROSITE" id="PS01001">
    <property type="entry name" value="SDH_CYT_2"/>
    <property type="match status" value="1"/>
</dbReference>
<dbReference type="GO" id="GO:0009055">
    <property type="term" value="F:electron transfer activity"/>
    <property type="evidence" value="ECO:0007669"/>
    <property type="project" value="InterPro"/>
</dbReference>
<dbReference type="Proteomes" id="UP000694403">
    <property type="component" value="Unplaced"/>
</dbReference>
<dbReference type="InterPro" id="IPR018495">
    <property type="entry name" value="Succ_DH_cyt_bsu_CS"/>
</dbReference>
<evidence type="ECO:0000313" key="15">
    <source>
        <dbReference type="Proteomes" id="UP000694403"/>
    </source>
</evidence>
<evidence type="ECO:0000256" key="11">
    <source>
        <dbReference type="ARBA" id="ARBA00045023"/>
    </source>
</evidence>
<feature type="transmembrane region" description="Helical" evidence="13">
    <location>
        <begin position="130"/>
        <end position="148"/>
    </location>
</feature>
<dbReference type="PROSITE" id="PS01000">
    <property type="entry name" value="SDH_CYT_1"/>
    <property type="match status" value="1"/>
</dbReference>
<dbReference type="SUPFAM" id="SSF81343">
    <property type="entry name" value="Fumarate reductase respiratory complex transmembrane subunits"/>
    <property type="match status" value="1"/>
</dbReference>
<reference evidence="14" key="2">
    <citation type="submission" date="2025-09" db="UniProtKB">
        <authorList>
            <consortium name="Ensembl"/>
        </authorList>
    </citation>
    <scope>IDENTIFICATION</scope>
</reference>
<dbReference type="NCBIfam" id="TIGR02970">
    <property type="entry name" value="succ_dehyd_cytB"/>
    <property type="match status" value="1"/>
</dbReference>
<dbReference type="InterPro" id="IPR014314">
    <property type="entry name" value="Succ_DH_cytb556"/>
</dbReference>
<dbReference type="InterPro" id="IPR000701">
    <property type="entry name" value="SuccDH_FuR_B_TM-su"/>
</dbReference>
<dbReference type="GO" id="GO:0005739">
    <property type="term" value="C:mitochondrion"/>
    <property type="evidence" value="ECO:0007669"/>
    <property type="project" value="GOC"/>
</dbReference>
<evidence type="ECO:0000256" key="9">
    <source>
        <dbReference type="ARBA" id="ARBA00023004"/>
    </source>
</evidence>
<evidence type="ECO:0000256" key="1">
    <source>
        <dbReference type="ARBA" id="ARBA00004141"/>
    </source>
</evidence>
<keyword evidence="9" id="KW-0408">Iron</keyword>
<dbReference type="Pfam" id="PF01127">
    <property type="entry name" value="Sdh_cyt"/>
    <property type="match status" value="1"/>
</dbReference>
<dbReference type="PANTHER" id="PTHR10978:SF5">
    <property type="entry name" value="SUCCINATE DEHYDROGENASE CYTOCHROME B560 SUBUNIT, MITOCHONDRIAL"/>
    <property type="match status" value="1"/>
</dbReference>
<evidence type="ECO:0000256" key="7">
    <source>
        <dbReference type="ARBA" id="ARBA00022723"/>
    </source>
</evidence>
<dbReference type="Gene3D" id="1.20.1300.10">
    <property type="entry name" value="Fumarate reductase/succinate dehydrogenase, transmembrane subunit"/>
    <property type="match status" value="1"/>
</dbReference>
<protein>
    <recommendedName>
        <fullName evidence="4">Succinate dehydrogenase cytochrome b560 subunit, mitochondrial</fullName>
    </recommendedName>
    <alternativeName>
        <fullName evidence="11">Malate dehydrogenase [quinone] cytochrome b560 subunit</fullName>
    </alternativeName>
</protein>
<proteinExistence type="predicted"/>
<keyword evidence="6 13" id="KW-0812">Transmembrane</keyword>